<sequence>MVRDMWDYSLRDYKYSKATRRIELEFGLLQSWVSKLSSAWLYDIAKASSASPGMENGKNPQQTLIQAINGNEKKTDELSGYHSNFFFATLRLESTNATTDRDGLPLPLKQKVTWKIERISKDWLQQHEDQHHPHVIIMGNSIDGSYEDYMTASSTRQRHEEHNCDDNEAHIAKFLVHDHDRLALSFFARHRHYTFDLNSSKTSIDVPGEREEVAEQMEQVFPGLAEQWSISDQEAEAMGTSGGSLHMFAWQHAFTETKGRIAELVSTAKDTLPISAPLDRIH</sequence>
<reference evidence="1 2" key="1">
    <citation type="submission" date="2020-01" db="EMBL/GenBank/DDBJ databases">
        <title>Aspergillus terreus IFO 6365 whole genome shotgun sequence.</title>
        <authorList>
            <person name="Kanamasa S."/>
            <person name="Takahashi H."/>
        </authorList>
    </citation>
    <scope>NUCLEOTIDE SEQUENCE [LARGE SCALE GENOMIC DNA]</scope>
    <source>
        <strain evidence="1 2">IFO 6365</strain>
    </source>
</reference>
<evidence type="ECO:0000313" key="2">
    <source>
        <dbReference type="Proteomes" id="UP000452235"/>
    </source>
</evidence>
<accession>A0A5M3YP06</accession>
<dbReference type="AlphaFoldDB" id="A0A5M3YP06"/>
<dbReference type="VEuPathDB" id="FungiDB:ATEG_01794"/>
<comment type="caution">
    <text evidence="1">The sequence shown here is derived from an EMBL/GenBank/DDBJ whole genome shotgun (WGS) entry which is preliminary data.</text>
</comment>
<protein>
    <submittedName>
        <fullName evidence="1">Uncharacterized protein</fullName>
    </submittedName>
</protein>
<gene>
    <name evidence="1" type="ORF">ATEIFO6365_0001101700</name>
</gene>
<keyword evidence="2" id="KW-1185">Reference proteome</keyword>
<evidence type="ECO:0000313" key="1">
    <source>
        <dbReference type="EMBL" id="GFF12793.1"/>
    </source>
</evidence>
<dbReference type="EMBL" id="BLJY01000001">
    <property type="protein sequence ID" value="GFF12793.1"/>
    <property type="molecule type" value="Genomic_DNA"/>
</dbReference>
<proteinExistence type="predicted"/>
<dbReference type="Proteomes" id="UP000452235">
    <property type="component" value="Unassembled WGS sequence"/>
</dbReference>
<organism evidence="1 2">
    <name type="scientific">Aspergillus terreus</name>
    <dbReference type="NCBI Taxonomy" id="33178"/>
    <lineage>
        <taxon>Eukaryota</taxon>
        <taxon>Fungi</taxon>
        <taxon>Dikarya</taxon>
        <taxon>Ascomycota</taxon>
        <taxon>Pezizomycotina</taxon>
        <taxon>Eurotiomycetes</taxon>
        <taxon>Eurotiomycetidae</taxon>
        <taxon>Eurotiales</taxon>
        <taxon>Aspergillaceae</taxon>
        <taxon>Aspergillus</taxon>
        <taxon>Aspergillus subgen. Circumdati</taxon>
    </lineage>
</organism>
<dbReference type="OrthoDB" id="2107640at2759"/>
<name>A0A5M3YP06_ASPTE</name>